<dbReference type="AlphaFoldDB" id="A0A8J4DF72"/>
<feature type="domain" description="BZIP" evidence="3">
    <location>
        <begin position="58"/>
        <end position="104"/>
    </location>
</feature>
<gene>
    <name evidence="4" type="ORF">Vretimale_3496</name>
</gene>
<evidence type="ECO:0000256" key="1">
    <source>
        <dbReference type="SAM" id="Coils"/>
    </source>
</evidence>
<dbReference type="PROSITE" id="PS00036">
    <property type="entry name" value="BZIP_BASIC"/>
    <property type="match status" value="1"/>
</dbReference>
<dbReference type="InterPro" id="IPR004827">
    <property type="entry name" value="bZIP"/>
</dbReference>
<feature type="compositionally biased region" description="Basic residues" evidence="2">
    <location>
        <begin position="61"/>
        <end position="73"/>
    </location>
</feature>
<comment type="caution">
    <text evidence="4">The sequence shown here is derived from an EMBL/GenBank/DDBJ whole genome shotgun (WGS) entry which is preliminary data.</text>
</comment>
<evidence type="ECO:0000313" key="4">
    <source>
        <dbReference type="EMBL" id="GIL97932.1"/>
    </source>
</evidence>
<feature type="coiled-coil region" evidence="1">
    <location>
        <begin position="83"/>
        <end position="110"/>
    </location>
</feature>
<dbReference type="SMART" id="SM00338">
    <property type="entry name" value="BRLZ"/>
    <property type="match status" value="1"/>
</dbReference>
<feature type="region of interest" description="Disordered" evidence="2">
    <location>
        <begin position="893"/>
        <end position="933"/>
    </location>
</feature>
<feature type="compositionally biased region" description="Low complexity" evidence="2">
    <location>
        <begin position="189"/>
        <end position="234"/>
    </location>
</feature>
<dbReference type="Gene3D" id="1.20.5.170">
    <property type="match status" value="1"/>
</dbReference>
<dbReference type="GO" id="GO:0045944">
    <property type="term" value="P:positive regulation of transcription by RNA polymerase II"/>
    <property type="evidence" value="ECO:0007669"/>
    <property type="project" value="TreeGrafter"/>
</dbReference>
<feature type="region of interest" description="Disordered" evidence="2">
    <location>
        <begin position="145"/>
        <end position="303"/>
    </location>
</feature>
<dbReference type="EMBL" id="BNCQ01000005">
    <property type="protein sequence ID" value="GIL97932.1"/>
    <property type="molecule type" value="Genomic_DNA"/>
</dbReference>
<feature type="compositionally biased region" description="Low complexity" evidence="2">
    <location>
        <begin position="251"/>
        <end position="267"/>
    </location>
</feature>
<reference evidence="4" key="1">
    <citation type="journal article" date="2021" name="Proc. Natl. Acad. Sci. U.S.A.">
        <title>Three genomes in the algal genus Volvox reveal the fate of a haploid sex-determining region after a transition to homothallism.</title>
        <authorList>
            <person name="Yamamoto K."/>
            <person name="Hamaji T."/>
            <person name="Kawai-Toyooka H."/>
            <person name="Matsuzaki R."/>
            <person name="Takahashi F."/>
            <person name="Nishimura Y."/>
            <person name="Kawachi M."/>
            <person name="Noguchi H."/>
            <person name="Minakuchi Y."/>
            <person name="Umen J.G."/>
            <person name="Toyoda A."/>
            <person name="Nozaki H."/>
        </authorList>
    </citation>
    <scope>NUCLEOTIDE SEQUENCE</scope>
    <source>
        <strain evidence="4">NIES-3785</strain>
    </source>
</reference>
<feature type="region of interest" description="Disordered" evidence="2">
    <location>
        <begin position="17"/>
        <end position="73"/>
    </location>
</feature>
<dbReference type="InterPro" id="IPR051647">
    <property type="entry name" value="Mediator_comp_sub12"/>
</dbReference>
<dbReference type="GO" id="GO:0016592">
    <property type="term" value="C:mediator complex"/>
    <property type="evidence" value="ECO:0007669"/>
    <property type="project" value="TreeGrafter"/>
</dbReference>
<accession>A0A8J4DF72</accession>
<feature type="compositionally biased region" description="Pro residues" evidence="2">
    <location>
        <begin position="280"/>
        <end position="292"/>
    </location>
</feature>
<sequence length="992" mass="103670">MSRGRRRDIAFVDSDYEVDMAAERRRGGSPSPSPEAQARVAKKPRAGRTTSEGTSEEDERRRRRLLANRRSAQRSRVKRLEEVGVLENLVDNLMKEVDELRAELGTWTGRQQELLSEQSKLAERLKEEAGGTDIDILCIAHIENDVEWEPSGENKQEQQQQQQQPQESSQQLSQSQSPAPPPQPPQPPQQQQQHQQSPPGVATPQQTQQPQPQPQQQSPRVQQQQQQQEVTSSSPPAPAPAPPPLPPAQQPSPLTDQQPENQSLQEQQPPPPLQQQRPLHLPPLLPPPPPPQQQQQQQRRDGCRPLAATAVMQQHQQQPEGSEEVAMECISPGRLLEICTTPLHETDHPNHLQGQDPIGARVAGQRLLLGPPLPGRGVSVRESHMECRQSGTGDVENNCGRVSSGGGSGGAVAAGVTAAVTASLASRTLCEPYSGNTKLEHLTDVEAGSGTSADSPMVGRPLAGETPLVPTTAGLYGDSASLLPRDNPLPYQADVSYGSFRRDHLPAPPLQQQQQQQLLLLPPVLTQQQQQQRGVLPRDTRGQSISAPPPVAISNCMQPHRIDHLSCRSGGGGSGGGSRSGGGACRMVPYDPTAATAVAVASPARVASAAVGPAGGMISLGDESREAGLSMSQPLQPTCSGFNPPLQHRMGEGAGAASTVCRGWDTLDATSPLSYGSKEPPLPPAAVQPISGAMSPVLKYGRTGAVKRRSSGSGGGGGAIPLPLQGPLGPLLEPHVQFSHPHTAVLASTAASRSRAVGVQPPNVPLVSTVAETTGGGGNGGGAAAVLPCSLPQLPPTMRHSRLAPGAAALSAGGSAIVLPHVPPGASGVSGHHLHMTYMNPVLDGGPMLAPTRRPGDALSAGGAAAGSLAAAPAPAPPAPAILGHAMAVPGGVPTEGQTLAPGVHPTGSADSTSSNSSHRRRSASSDSERSLALPQREAAMRPLKQEIVTGGPLLHPHGALPPYPDMAGHAPVMRYAGTEGRGVLLEDWDLL</sequence>
<protein>
    <recommendedName>
        <fullName evidence="3">BZIP domain-containing protein</fullName>
    </recommendedName>
</protein>
<keyword evidence="1" id="KW-0175">Coiled coil</keyword>
<evidence type="ECO:0000313" key="5">
    <source>
        <dbReference type="Proteomes" id="UP000722791"/>
    </source>
</evidence>
<dbReference type="GO" id="GO:0003700">
    <property type="term" value="F:DNA-binding transcription factor activity"/>
    <property type="evidence" value="ECO:0007669"/>
    <property type="project" value="InterPro"/>
</dbReference>
<dbReference type="InterPro" id="IPR046347">
    <property type="entry name" value="bZIP_sf"/>
</dbReference>
<proteinExistence type="predicted"/>
<evidence type="ECO:0000259" key="3">
    <source>
        <dbReference type="PROSITE" id="PS50217"/>
    </source>
</evidence>
<dbReference type="SUPFAM" id="SSF57959">
    <property type="entry name" value="Leucine zipper domain"/>
    <property type="match status" value="1"/>
</dbReference>
<name>A0A8J4DF72_9CHLO</name>
<dbReference type="Proteomes" id="UP000722791">
    <property type="component" value="Unassembled WGS sequence"/>
</dbReference>
<feature type="compositionally biased region" description="Pro residues" evidence="2">
    <location>
        <begin position="178"/>
        <end position="188"/>
    </location>
</feature>
<dbReference type="GO" id="GO:0003713">
    <property type="term" value="F:transcription coactivator activity"/>
    <property type="evidence" value="ECO:0007669"/>
    <property type="project" value="TreeGrafter"/>
</dbReference>
<dbReference type="PANTHER" id="PTHR46007">
    <property type="entry name" value="MEDIATOR OF RNA POLYMERASE II TRANSCRIPTION SUBUNIT 12"/>
    <property type="match status" value="1"/>
</dbReference>
<dbReference type="Pfam" id="PF00170">
    <property type="entry name" value="bZIP_1"/>
    <property type="match status" value="1"/>
</dbReference>
<organism evidence="4 5">
    <name type="scientific">Volvox reticuliferus</name>
    <dbReference type="NCBI Taxonomy" id="1737510"/>
    <lineage>
        <taxon>Eukaryota</taxon>
        <taxon>Viridiplantae</taxon>
        <taxon>Chlorophyta</taxon>
        <taxon>core chlorophytes</taxon>
        <taxon>Chlorophyceae</taxon>
        <taxon>CS clade</taxon>
        <taxon>Chlamydomonadales</taxon>
        <taxon>Volvocaceae</taxon>
        <taxon>Volvox</taxon>
    </lineage>
</organism>
<evidence type="ECO:0000256" key="2">
    <source>
        <dbReference type="SAM" id="MobiDB-lite"/>
    </source>
</evidence>
<feature type="compositionally biased region" description="Pro residues" evidence="2">
    <location>
        <begin position="235"/>
        <end position="250"/>
    </location>
</feature>
<dbReference type="PANTHER" id="PTHR46007:SF8">
    <property type="entry name" value="C2H2-TYPE DOMAIN-CONTAINING PROTEIN"/>
    <property type="match status" value="1"/>
</dbReference>
<dbReference type="PROSITE" id="PS50217">
    <property type="entry name" value="BZIP"/>
    <property type="match status" value="1"/>
</dbReference>
<feature type="compositionally biased region" description="Low complexity" evidence="2">
    <location>
        <begin position="157"/>
        <end position="177"/>
    </location>
</feature>